<dbReference type="InterPro" id="IPR013783">
    <property type="entry name" value="Ig-like_fold"/>
</dbReference>
<dbReference type="GeneID" id="41596569"/>
<gene>
    <name evidence="2" type="ORF">NTE_00716</name>
</gene>
<feature type="region of interest" description="Disordered" evidence="1">
    <location>
        <begin position="158"/>
        <end position="216"/>
    </location>
</feature>
<dbReference type="EMBL" id="CP007174">
    <property type="protein sequence ID" value="AIF82796.1"/>
    <property type="molecule type" value="Genomic_DNA"/>
</dbReference>
<evidence type="ECO:0000313" key="2">
    <source>
        <dbReference type="EMBL" id="AIF82796.1"/>
    </source>
</evidence>
<reference evidence="2 3" key="1">
    <citation type="journal article" date="2014" name="PLoS ONE">
        <title>Genome Sequence of Candidatus Nitrososphaera evergladensis from Group I.1b Enriched from Everglades Soil Reveals Novel Genomic Features of the Ammonia-Oxidizing Archaea.</title>
        <authorList>
            <person name="Zhalnina K.V."/>
            <person name="Dias R."/>
            <person name="Leonard M.T."/>
            <person name="Dorr de Quadros P."/>
            <person name="Camargo F.A."/>
            <person name="Drew J.C."/>
            <person name="Farmerie W.G."/>
            <person name="Daroub S.H."/>
            <person name="Triplett E.W."/>
        </authorList>
    </citation>
    <scope>NUCLEOTIDE SEQUENCE [LARGE SCALE GENOMIC DNA]</scope>
    <source>
        <strain evidence="2 3">SR1</strain>
    </source>
</reference>
<feature type="region of interest" description="Disordered" evidence="1">
    <location>
        <begin position="38"/>
        <end position="81"/>
    </location>
</feature>
<feature type="compositionally biased region" description="Polar residues" evidence="1">
    <location>
        <begin position="188"/>
        <end position="210"/>
    </location>
</feature>
<name>A0A075MMX3_9ARCH</name>
<evidence type="ECO:0008006" key="4">
    <source>
        <dbReference type="Google" id="ProtNLM"/>
    </source>
</evidence>
<dbReference type="Proteomes" id="UP000028194">
    <property type="component" value="Chromosome"/>
</dbReference>
<protein>
    <recommendedName>
        <fullName evidence="4">IPT/TIG domain-containing protein</fullName>
    </recommendedName>
</protein>
<dbReference type="RefSeq" id="WP_148699696.1">
    <property type="nucleotide sequence ID" value="NZ_CP007174.1"/>
</dbReference>
<dbReference type="HOGENOM" id="CLU_1275263_0_0_2"/>
<dbReference type="Gene3D" id="2.60.40.10">
    <property type="entry name" value="Immunoglobulins"/>
    <property type="match status" value="1"/>
</dbReference>
<evidence type="ECO:0000256" key="1">
    <source>
        <dbReference type="SAM" id="MobiDB-lite"/>
    </source>
</evidence>
<keyword evidence="3" id="KW-1185">Reference proteome</keyword>
<sequence length="216" mass="21291">MSETRMYAAQAVVVGLAIIAAMAVMPGFVATNNAVAQSGNETSTTTGNETSTTTNPSTTPSTPGNNETSTTGASITLTPASGAPGSNVTIAGTGFLPGQTFKFTFDDGYLLSGNMIQDTFGNFNTTVLVPANTTSGDHQVAVAGSAGENATATFSVGEGAREGSAGNATSTGNSTTTMTTPSGGNETAVPSETGNSTTIAPPSSGNTTTPLMPESP</sequence>
<dbReference type="AlphaFoldDB" id="A0A075MMX3"/>
<organism evidence="2 3">
    <name type="scientific">Candidatus Nitrososphaera evergladensis SR1</name>
    <dbReference type="NCBI Taxonomy" id="1459636"/>
    <lineage>
        <taxon>Archaea</taxon>
        <taxon>Nitrososphaerota</taxon>
        <taxon>Nitrososphaeria</taxon>
        <taxon>Nitrososphaerales</taxon>
        <taxon>Nitrososphaeraceae</taxon>
        <taxon>Nitrososphaera</taxon>
    </lineage>
</organism>
<proteinExistence type="predicted"/>
<evidence type="ECO:0000313" key="3">
    <source>
        <dbReference type="Proteomes" id="UP000028194"/>
    </source>
</evidence>
<feature type="compositionally biased region" description="Low complexity" evidence="1">
    <location>
        <begin position="163"/>
        <end position="187"/>
    </location>
</feature>
<dbReference type="KEGG" id="nev:NTE_00716"/>
<feature type="compositionally biased region" description="Polar residues" evidence="1">
    <location>
        <begin position="72"/>
        <end position="81"/>
    </location>
</feature>
<dbReference type="STRING" id="1459636.NTE_00716"/>
<feature type="compositionally biased region" description="Low complexity" evidence="1">
    <location>
        <begin position="38"/>
        <end position="71"/>
    </location>
</feature>
<accession>A0A075MMX3</accession>